<keyword evidence="13" id="KW-1185">Reference proteome</keyword>
<feature type="transmembrane region" description="Helical" evidence="10">
    <location>
        <begin position="2178"/>
        <end position="2199"/>
    </location>
</feature>
<feature type="region of interest" description="Disordered" evidence="9">
    <location>
        <begin position="1329"/>
        <end position="1350"/>
    </location>
</feature>
<dbReference type="Pfam" id="PF00520">
    <property type="entry name" value="Ion_trans"/>
    <property type="match status" value="1"/>
</dbReference>
<feature type="compositionally biased region" description="Basic residues" evidence="9">
    <location>
        <begin position="1335"/>
        <end position="1345"/>
    </location>
</feature>
<comment type="caution">
    <text evidence="12">The sequence shown here is derived from an EMBL/GenBank/DDBJ whole genome shotgun (WGS) entry which is preliminary data.</text>
</comment>
<dbReference type="Pfam" id="PF08454">
    <property type="entry name" value="RIH_assoc"/>
    <property type="match status" value="1"/>
</dbReference>
<evidence type="ECO:0000256" key="8">
    <source>
        <dbReference type="ARBA" id="ARBA00023303"/>
    </source>
</evidence>
<feature type="transmembrane region" description="Helical" evidence="10">
    <location>
        <begin position="2400"/>
        <end position="2420"/>
    </location>
</feature>
<dbReference type="GO" id="GO:0005509">
    <property type="term" value="F:calcium ion binding"/>
    <property type="evidence" value="ECO:0007669"/>
    <property type="project" value="InterPro"/>
</dbReference>
<dbReference type="PANTHER" id="PTHR46399:SF8">
    <property type="entry name" value="B30.2_SPRY DOMAIN-CONTAINING PROTEIN"/>
    <property type="match status" value="1"/>
</dbReference>
<evidence type="ECO:0000256" key="3">
    <source>
        <dbReference type="ARBA" id="ARBA00022692"/>
    </source>
</evidence>
<dbReference type="InterPro" id="IPR013662">
    <property type="entry name" value="RIH_assoc-dom"/>
</dbReference>
<keyword evidence="2" id="KW-0813">Transport</keyword>
<dbReference type="SUPFAM" id="SSF47473">
    <property type="entry name" value="EF-hand"/>
    <property type="match status" value="1"/>
</dbReference>
<dbReference type="GO" id="GO:0033017">
    <property type="term" value="C:sarcoplasmic reticulum membrane"/>
    <property type="evidence" value="ECO:0007669"/>
    <property type="project" value="TreeGrafter"/>
</dbReference>
<feature type="transmembrane region" description="Helical" evidence="10">
    <location>
        <begin position="2750"/>
        <end position="2773"/>
    </location>
</feature>
<keyword evidence="7" id="KW-1071">Ligand-gated ion channel</keyword>
<evidence type="ECO:0000256" key="10">
    <source>
        <dbReference type="SAM" id="Phobius"/>
    </source>
</evidence>
<gene>
    <name evidence="12" type="primary">RvY_12740-1</name>
    <name evidence="12" type="synonym">RvY_12740.1</name>
    <name evidence="12" type="ORF">RvY_12740</name>
</gene>
<feature type="compositionally biased region" description="Acidic residues" evidence="9">
    <location>
        <begin position="1598"/>
        <end position="1627"/>
    </location>
</feature>
<proteinExistence type="predicted"/>
<evidence type="ECO:0000256" key="4">
    <source>
        <dbReference type="ARBA" id="ARBA00022989"/>
    </source>
</evidence>
<feature type="region of interest" description="Disordered" evidence="9">
    <location>
        <begin position="1597"/>
        <end position="1631"/>
    </location>
</feature>
<keyword evidence="8" id="KW-0407">Ion channel</keyword>
<dbReference type="GO" id="GO:0034704">
    <property type="term" value="C:calcium channel complex"/>
    <property type="evidence" value="ECO:0007669"/>
    <property type="project" value="TreeGrafter"/>
</dbReference>
<dbReference type="GO" id="GO:0005790">
    <property type="term" value="C:smooth endoplasmic reticulum"/>
    <property type="evidence" value="ECO:0007669"/>
    <property type="project" value="TreeGrafter"/>
</dbReference>
<feature type="transmembrane region" description="Helical" evidence="10">
    <location>
        <begin position="2476"/>
        <end position="2499"/>
    </location>
</feature>
<dbReference type="GO" id="GO:0042383">
    <property type="term" value="C:sarcolemma"/>
    <property type="evidence" value="ECO:0007669"/>
    <property type="project" value="TreeGrafter"/>
</dbReference>
<dbReference type="Pfam" id="PF02026">
    <property type="entry name" value="RyR"/>
    <property type="match status" value="2"/>
</dbReference>
<feature type="domain" description="EF-hand" evidence="11">
    <location>
        <begin position="1941"/>
        <end position="1968"/>
    </location>
</feature>
<dbReference type="InterPro" id="IPR002048">
    <property type="entry name" value="EF_hand_dom"/>
</dbReference>
<evidence type="ECO:0000256" key="1">
    <source>
        <dbReference type="ARBA" id="ARBA00004127"/>
    </source>
</evidence>
<dbReference type="InterPro" id="IPR009460">
    <property type="entry name" value="Ryanrecept_TM4-6"/>
</dbReference>
<dbReference type="Gene3D" id="1.10.287.70">
    <property type="match status" value="1"/>
</dbReference>
<dbReference type="InterPro" id="IPR000699">
    <property type="entry name" value="RIH_dom"/>
</dbReference>
<evidence type="ECO:0000256" key="9">
    <source>
        <dbReference type="SAM" id="MobiDB-lite"/>
    </source>
</evidence>
<protein>
    <recommendedName>
        <fullName evidence="11">EF-hand domain-containing protein</fullName>
    </recommendedName>
</protein>
<evidence type="ECO:0000256" key="7">
    <source>
        <dbReference type="ARBA" id="ARBA00023286"/>
    </source>
</evidence>
<dbReference type="Pfam" id="PF01365">
    <property type="entry name" value="RYDR_ITPR"/>
    <property type="match status" value="1"/>
</dbReference>
<dbReference type="OrthoDB" id="258495at2759"/>
<reference evidence="12 13" key="1">
    <citation type="journal article" date="2016" name="Nat. Commun.">
        <title>Extremotolerant tardigrade genome and improved radiotolerance of human cultured cells by tardigrade-unique protein.</title>
        <authorList>
            <person name="Hashimoto T."/>
            <person name="Horikawa D.D."/>
            <person name="Saito Y."/>
            <person name="Kuwahara H."/>
            <person name="Kozuka-Hata H."/>
            <person name="Shin-I T."/>
            <person name="Minakuchi Y."/>
            <person name="Ohishi K."/>
            <person name="Motoyama A."/>
            <person name="Aizu T."/>
            <person name="Enomoto A."/>
            <person name="Kondo K."/>
            <person name="Tanaka S."/>
            <person name="Hara Y."/>
            <person name="Koshikawa S."/>
            <person name="Sagara H."/>
            <person name="Miura T."/>
            <person name="Yokobori S."/>
            <person name="Miyagawa K."/>
            <person name="Suzuki Y."/>
            <person name="Kubo T."/>
            <person name="Oyama M."/>
            <person name="Kohara Y."/>
            <person name="Fujiyama A."/>
            <person name="Arakawa K."/>
            <person name="Katayama T."/>
            <person name="Toyoda A."/>
            <person name="Kunieda T."/>
        </authorList>
    </citation>
    <scope>NUCLEOTIDE SEQUENCE [LARGE SCALE GENOMIC DNA]</scope>
    <source>
        <strain evidence="12 13">YOKOZUNA-1</strain>
    </source>
</reference>
<dbReference type="Pfam" id="PF06459">
    <property type="entry name" value="RR_TM4-6"/>
    <property type="match status" value="1"/>
</dbReference>
<evidence type="ECO:0000259" key="11">
    <source>
        <dbReference type="PROSITE" id="PS50222"/>
    </source>
</evidence>
<feature type="transmembrane region" description="Helical" evidence="10">
    <location>
        <begin position="2671"/>
        <end position="2694"/>
    </location>
</feature>
<keyword evidence="4 10" id="KW-1133">Transmembrane helix</keyword>
<dbReference type="FunFam" id="1.10.287.70:FF:000017">
    <property type="entry name" value="ryanodine receptor isoform X2"/>
    <property type="match status" value="1"/>
</dbReference>
<keyword evidence="5" id="KW-0406">Ion transport</keyword>
<name>A0A1D1VU71_RAMVA</name>
<dbReference type="InterPro" id="IPR005821">
    <property type="entry name" value="Ion_trans_dom"/>
</dbReference>
<evidence type="ECO:0000313" key="12">
    <source>
        <dbReference type="EMBL" id="GAV02139.1"/>
    </source>
</evidence>
<dbReference type="GO" id="GO:0006941">
    <property type="term" value="P:striated muscle contraction"/>
    <property type="evidence" value="ECO:0007669"/>
    <property type="project" value="TreeGrafter"/>
</dbReference>
<keyword evidence="6 10" id="KW-0472">Membrane</keyword>
<dbReference type="PROSITE" id="PS50222">
    <property type="entry name" value="EF_HAND_2"/>
    <property type="match status" value="1"/>
</dbReference>
<dbReference type="GO" id="GO:0006874">
    <property type="term" value="P:intracellular calcium ion homeostasis"/>
    <property type="evidence" value="ECO:0007669"/>
    <property type="project" value="InterPro"/>
</dbReference>
<evidence type="ECO:0000256" key="6">
    <source>
        <dbReference type="ARBA" id="ARBA00023136"/>
    </source>
</evidence>
<sequence>MNNKVFFQHPDLIGMLRIHENVMTVMMNTIGKSQNVPEADRQGVQQDTQKDTTAEMVVACCKFLCYFCRTSRANQKAMFEHLGYLLDNSSMLLYRPSLRGSAPLDVAYFSLMDNSELALSLRESHLEKIATYLSRCGLQSNSELIAKGYTDVGWDPVEGERYLDFLRFCVWVNGESVEENANLVVRLLIRKPECLGPALRGDGQGLLRAMQGAIALSESTAANVDPAMKEDEDYIDMGEAILNFYSVLVDLLGRCSPDAQQLVGARSDSVRARAILQSLIPLSDLEGVLSMRFFIPNFSVLETLPPGDIPEAPPALLPNHKQAVLVFLERVYGVEEADLFFRLLEETFLPDLRVATMMEGKLAGESDASLALNRYLCNSVLPLLTRQSRFFANASQYNSLLEATLHTAYQLSKVINLTKNQREVISEFLLALIREIEPAMMEGLLRKLIIDVSALSEHSTVALKLLTLHFDRCGKYYGSSGGFGNYGTASEAEKRLTMMLFSRIFDSLAGRNYDPELFNYALPCLSAIGSALPPDYALVKTEEDEIIANRAAEVAGQAASGVVAKRGYHPKPVETSSLFLSPDQQNIVGRFAEHYHDVWALKKYEVGWGYHPTYSEEEKVHPQMEAFSYLTDKDKEEYRQPAEQAIKALRAWGWELERGEEDSRNARTQLIKRRPSRAFQDLPHGYIPRPVELGHVTLNREQMGLSERLAENAHDIWAFGMKQELAANPDRGVISQLVPYDQLTDGEKKPYRDRAQELLKYLIYSGYRIKREKQPARNQTARSAGSEIETRFAYSLLEKLLHYSQVTAAKMKSNVPSSTLTRRRSYKETPGDVNFFTKVVLPLVEQYFRSQRNYFLYSPDSAVDGFGAASPKEKEMVASLFCRLAMLVRTKASSFGYDTKMAVQCLQILSQAIDCTSLIRNSLDFVRTSFLTFFNQAAHDLASTVNYLKAQYFPAARGTTPKKSTSLGYVEGVLLRVLTSLFDHIGSNNFGKEILINEIQIACYSILDSLYTLGTTGGTLAAGRRLFEEITVSNRPLLGACLAAFASTFPVAFLEPEFNTNNPSCILGRAQEQSLEAQDIMSRLSASLPTMETLVGQIEAFTASGDYATAPHIIDVVLPMLCSYLSTWYYRGPEMAHPDDTVVTKVTSDHLNTILTHVLTLIFNNVGNPKASWMQRIAAIAGQIVINSSPALLEDRVLPIATSLHQKSEAAHGSEEALRLGQRAGDDLSSKESEVGEEYAILVRDLYAFYPIAIRFAEIHKSQWVRENNSQAEQLYTEISEVFNRWMRSQHFKREELNFLSGNDVDVNGLISAGSRGICRILASSGPAQNSKAEAKKRKRQKKGKSGPDGQQQSLIVICLKRMLPVGLNLFTGREQELVQKVKDRMLKNESSDITENFVRAELTLPDQPDINDKKAWQRYLYIKIGKKKIVTGDELIDNVEESSSAIVERIMAMSKVLHGLHLVDHPPANANDTLRKLVTTQRKRAIIACFRMISLYQLPRHRVINLFLPAYRDIWLSNENVGQELLVVDLTEPPPEEVLRATQAALPPTGEPEEAPRTDQLNQVVTALSRAATTQQHNEQFIQLYLQYAHIMAMSCGEEEEEEEGGEEGGEGGDEEEAGPSADAEEEKQKLLADQDRLAERGVAEMALMYLSASNGEPSETVWATLKLGISILRGGNTGVQKRMAEYLKDKRDVGFFTSISRLMYSCDVLNLDAFERIVKAEGLGVNSDPNPTDINNENAENTCKLFRFLQLLCEGHNLEFQNYLRTQSGNTATVNLIICTVDYLLRLQESVMDFYWHYSSKEFVDGAGIGEFCRAIKIGSQVFNTLTESIQGPCPGNQLALAQSRLWDAVGGFLFLFANMQDKLSKAKEPSQLDLLQEFLNLQNEMMTMLISMLEGNTLNGPIGKQMVDSLAESSHNLEMIIKFFDIFLKLDEFVNSPAFQEFDPNKDGWITLQNLKRAMETQKIYSPEQVGFLMSCIPPLDDKVDYISFTERYHNPAKDIGFNLSLLLTNLNEHITNDPRLDRLMDCASSMQEYFKNALGRIEIIGSARRVERVYFEIPEASRKQWEQKQIKESKHAFLHAVVNEGGEKQKMEAFVDFCEDAIFEMQHAASISVKEPPRMIRAKTLTADLLETESTWESVKKGLVKIKSGVGSVVGFVTPSNVKRKYARLKRMTYPQMGLGFLKTLWLMIYYFLWFQGFLLKFTGKFLLYAMTGYTFESDNEAKAEAKNAAALTAKPPDPRTIYGLENDVKAVEVGGAGVVSAFGVEMPGIEAQERKKSLHEEMDMRSTLEMAISPVSSSSDASAGAADEKPVPARSEPIMVIKEEPGEGIPQNVSLASLPNVGTKFPLAVDVDYPNVVEEIGGERETVDGKKEKSKSSGWMSWYTALLNGAARHFYTLKTAGLILAVGINIILSFYQVTSGAADPLTFGDAGELDADDVANVHTEAENVGNDEEVNEVVALRTVQSFHYLEMIIRSLAIIHTIIALVRVVAYYHLKVPLDIFKQEKNVARQMEFEGLYIETMPEPSQFRLYWSQIVISTKVFPVYYWDKFVKKKVIEKFKETQDISTLKRLLGEEDGPPVPAPVAKWYNFWWVLPKQWLGSLELRYTAWKVGIIVTNMAFMYNVFYLIFSALGHLNFFFFAVHLVDIVTSSKALTTILQSVTHNGKQLCLTVMMLCILVWLYAVVAFNFFRKFYVEEGEDGEEPNYKCHNMFTCFIFHLYSGVRNGGGIGDAIEPPDGDENEYWRIAFDITFFFFIVVILLAIVQGLIIDAFGDLREQLESVSEKMESECFICGIEASFFDKIPHGFEKHTLEEHNLANYLFFLMHLINKDETEYTGQETYVWTMYQKRIWEFFPVGNSFGKQYEAELEAA</sequence>
<keyword evidence="3 10" id="KW-0812">Transmembrane</keyword>
<evidence type="ECO:0000313" key="13">
    <source>
        <dbReference type="Proteomes" id="UP000186922"/>
    </source>
</evidence>
<evidence type="ECO:0000256" key="2">
    <source>
        <dbReference type="ARBA" id="ARBA00022448"/>
    </source>
</evidence>
<organism evidence="12 13">
    <name type="scientific">Ramazzottius varieornatus</name>
    <name type="common">Water bear</name>
    <name type="synonym">Tardigrade</name>
    <dbReference type="NCBI Taxonomy" id="947166"/>
    <lineage>
        <taxon>Eukaryota</taxon>
        <taxon>Metazoa</taxon>
        <taxon>Ecdysozoa</taxon>
        <taxon>Tardigrada</taxon>
        <taxon>Eutardigrada</taxon>
        <taxon>Parachela</taxon>
        <taxon>Hypsibioidea</taxon>
        <taxon>Ramazzottiidae</taxon>
        <taxon>Ramazzottius</taxon>
    </lineage>
</organism>
<dbReference type="Gene3D" id="1.10.490.160">
    <property type="match status" value="1"/>
</dbReference>
<dbReference type="Proteomes" id="UP000186922">
    <property type="component" value="Unassembled WGS sequence"/>
</dbReference>
<evidence type="ECO:0000256" key="5">
    <source>
        <dbReference type="ARBA" id="ARBA00023065"/>
    </source>
</evidence>
<dbReference type="STRING" id="947166.A0A1D1VU71"/>
<dbReference type="InterPro" id="IPR011992">
    <property type="entry name" value="EF-hand-dom_pair"/>
</dbReference>
<accession>A0A1D1VU71</accession>
<dbReference type="GO" id="GO:0014808">
    <property type="term" value="P:release of sequestered calcium ion into cytosol by sarcoplasmic reticulum"/>
    <property type="evidence" value="ECO:0007669"/>
    <property type="project" value="TreeGrafter"/>
</dbReference>
<comment type="subcellular location">
    <subcellularLocation>
        <location evidence="1">Endomembrane system</location>
        <topology evidence="1">Multi-pass membrane protein</topology>
    </subcellularLocation>
</comment>
<dbReference type="GO" id="GO:0030018">
    <property type="term" value="C:Z disc"/>
    <property type="evidence" value="ECO:0007669"/>
    <property type="project" value="TreeGrafter"/>
</dbReference>
<dbReference type="InterPro" id="IPR003032">
    <property type="entry name" value="Ryanodine_rcpt"/>
</dbReference>
<dbReference type="GO" id="GO:0005219">
    <property type="term" value="F:ryanodine-sensitive calcium-release channel activity"/>
    <property type="evidence" value="ECO:0007669"/>
    <property type="project" value="InterPro"/>
</dbReference>
<dbReference type="InterPro" id="IPR015925">
    <property type="entry name" value="Ryanodine_IP3_receptor"/>
</dbReference>
<dbReference type="EMBL" id="BDGG01000008">
    <property type="protein sequence ID" value="GAV02139.1"/>
    <property type="molecule type" value="Genomic_DNA"/>
</dbReference>
<dbReference type="PANTHER" id="PTHR46399">
    <property type="entry name" value="B30.2/SPRY DOMAIN-CONTAINING PROTEIN"/>
    <property type="match status" value="1"/>
</dbReference>